<organism evidence="2 3">
    <name type="scientific">Prunus persica</name>
    <name type="common">Peach</name>
    <name type="synonym">Amygdalus persica</name>
    <dbReference type="NCBI Taxonomy" id="3760"/>
    <lineage>
        <taxon>Eukaryota</taxon>
        <taxon>Viridiplantae</taxon>
        <taxon>Streptophyta</taxon>
        <taxon>Embryophyta</taxon>
        <taxon>Tracheophyta</taxon>
        <taxon>Spermatophyta</taxon>
        <taxon>Magnoliopsida</taxon>
        <taxon>eudicotyledons</taxon>
        <taxon>Gunneridae</taxon>
        <taxon>Pentapetalae</taxon>
        <taxon>rosids</taxon>
        <taxon>fabids</taxon>
        <taxon>Rosales</taxon>
        <taxon>Rosaceae</taxon>
        <taxon>Amygdaloideae</taxon>
        <taxon>Amygdaleae</taxon>
        <taxon>Prunus</taxon>
    </lineage>
</organism>
<evidence type="ECO:0000313" key="2">
    <source>
        <dbReference type="EMBL" id="ONI16711.1"/>
    </source>
</evidence>
<keyword evidence="1" id="KW-1133">Transmembrane helix</keyword>
<protein>
    <submittedName>
        <fullName evidence="2">Uncharacterized protein</fullName>
    </submittedName>
</protein>
<evidence type="ECO:0000256" key="1">
    <source>
        <dbReference type="SAM" id="Phobius"/>
    </source>
</evidence>
<evidence type="ECO:0000313" key="3">
    <source>
        <dbReference type="Proteomes" id="UP000006882"/>
    </source>
</evidence>
<dbReference type="Proteomes" id="UP000006882">
    <property type="component" value="Chromosome G3"/>
</dbReference>
<dbReference type="EMBL" id="CM007653">
    <property type="protein sequence ID" value="ONI16711.1"/>
    <property type="molecule type" value="Genomic_DNA"/>
</dbReference>
<keyword evidence="3" id="KW-1185">Reference proteome</keyword>
<accession>A0A251PYS1</accession>
<dbReference type="Gramene" id="ONI16711">
    <property type="protein sequence ID" value="ONI16711"/>
    <property type="gene ID" value="PRUPE_3G117000"/>
</dbReference>
<dbReference type="AlphaFoldDB" id="A0A251PYS1"/>
<keyword evidence="1" id="KW-0472">Membrane</keyword>
<sequence length="148" mass="16446">MSHSCWVCNGGTALLDFDLGYHMGIRDNGGGEFLTSCCTIFSVQEDSTPVERIVQQSFGHLFLFEFAIVMLIVSRFLLSVVYCVLFIVLYQLSRIIGHESLQPLSWISLITSSAYPGNGNCPLHKESDWKEAGYHDHGGILLAEELKG</sequence>
<feature type="transmembrane region" description="Helical" evidence="1">
    <location>
        <begin position="66"/>
        <end position="90"/>
    </location>
</feature>
<keyword evidence="1" id="KW-0812">Transmembrane</keyword>
<reference evidence="2 3" key="1">
    <citation type="journal article" date="2013" name="Nat. Genet.">
        <title>The high-quality draft genome of peach (Prunus persica) identifies unique patterns of genetic diversity, domestication and genome evolution.</title>
        <authorList>
            <consortium name="International Peach Genome Initiative"/>
            <person name="Verde I."/>
            <person name="Abbott A.G."/>
            <person name="Scalabrin S."/>
            <person name="Jung S."/>
            <person name="Shu S."/>
            <person name="Marroni F."/>
            <person name="Zhebentyayeva T."/>
            <person name="Dettori M.T."/>
            <person name="Grimwood J."/>
            <person name="Cattonaro F."/>
            <person name="Zuccolo A."/>
            <person name="Rossini L."/>
            <person name="Jenkins J."/>
            <person name="Vendramin E."/>
            <person name="Meisel L.A."/>
            <person name="Decroocq V."/>
            <person name="Sosinski B."/>
            <person name="Prochnik S."/>
            <person name="Mitros T."/>
            <person name="Policriti A."/>
            <person name="Cipriani G."/>
            <person name="Dondini L."/>
            <person name="Ficklin S."/>
            <person name="Goodstein D.M."/>
            <person name="Xuan P."/>
            <person name="Del Fabbro C."/>
            <person name="Aramini V."/>
            <person name="Copetti D."/>
            <person name="Gonzalez S."/>
            <person name="Horner D.S."/>
            <person name="Falchi R."/>
            <person name="Lucas S."/>
            <person name="Mica E."/>
            <person name="Maldonado J."/>
            <person name="Lazzari B."/>
            <person name="Bielenberg D."/>
            <person name="Pirona R."/>
            <person name="Miculan M."/>
            <person name="Barakat A."/>
            <person name="Testolin R."/>
            <person name="Stella A."/>
            <person name="Tartarini S."/>
            <person name="Tonutti P."/>
            <person name="Arus P."/>
            <person name="Orellana A."/>
            <person name="Wells C."/>
            <person name="Main D."/>
            <person name="Vizzotto G."/>
            <person name="Silva H."/>
            <person name="Salamini F."/>
            <person name="Schmutz J."/>
            <person name="Morgante M."/>
            <person name="Rokhsar D.S."/>
        </authorList>
    </citation>
    <scope>NUCLEOTIDE SEQUENCE [LARGE SCALE GENOMIC DNA]</scope>
    <source>
        <strain evidence="3">cv. Nemared</strain>
    </source>
</reference>
<proteinExistence type="predicted"/>
<name>A0A251PYS1_PRUPE</name>
<gene>
    <name evidence="2" type="ORF">PRUPE_3G117000</name>
</gene>